<feature type="compositionally biased region" description="Pro residues" evidence="5">
    <location>
        <begin position="10"/>
        <end position="32"/>
    </location>
</feature>
<evidence type="ECO:0000313" key="7">
    <source>
        <dbReference type="EMBL" id="TXK62167.1"/>
    </source>
</evidence>
<feature type="region of interest" description="Disordered" evidence="5">
    <location>
        <begin position="1"/>
        <end position="40"/>
    </location>
</feature>
<keyword evidence="4 6" id="KW-0472">Membrane</keyword>
<keyword evidence="3 6" id="KW-1133">Transmembrane helix</keyword>
<dbReference type="OrthoDB" id="9808930at2"/>
<dbReference type="EMBL" id="VRTS01000006">
    <property type="protein sequence ID" value="TXK62167.1"/>
    <property type="molecule type" value="Genomic_DNA"/>
</dbReference>
<protein>
    <submittedName>
        <fullName evidence="7">DUF4870 domain-containing protein</fullName>
    </submittedName>
</protein>
<evidence type="ECO:0000256" key="1">
    <source>
        <dbReference type="ARBA" id="ARBA00004141"/>
    </source>
</evidence>
<evidence type="ECO:0000256" key="6">
    <source>
        <dbReference type="SAM" id="Phobius"/>
    </source>
</evidence>
<gene>
    <name evidence="7" type="ORF">FU658_10105</name>
</gene>
<feature type="transmembrane region" description="Helical" evidence="6">
    <location>
        <begin position="104"/>
        <end position="125"/>
    </location>
</feature>
<evidence type="ECO:0000256" key="2">
    <source>
        <dbReference type="ARBA" id="ARBA00022692"/>
    </source>
</evidence>
<comment type="subcellular location">
    <subcellularLocation>
        <location evidence="1">Membrane</location>
        <topology evidence="1">Multi-pass membrane protein</topology>
    </subcellularLocation>
</comment>
<name>A0A5C8KSC4_9GAMM</name>
<reference evidence="7 8" key="1">
    <citation type="submission" date="2019-08" db="EMBL/GenBank/DDBJ databases">
        <authorList>
            <person name="Karlyshev A.V."/>
        </authorList>
    </citation>
    <scope>NUCLEOTIDE SEQUENCE [LARGE SCALE GENOMIC DNA]</scope>
    <source>
        <strain evidence="7 8">Alg18-2.2</strain>
    </source>
</reference>
<comment type="caution">
    <text evidence="7">The sequence shown here is derived from an EMBL/GenBank/DDBJ whole genome shotgun (WGS) entry which is preliminary data.</text>
</comment>
<dbReference type="Pfam" id="PF09685">
    <property type="entry name" value="MamF_MmsF"/>
    <property type="match status" value="1"/>
</dbReference>
<sequence>MQENENQGPPQSPPPQSPPPQSPPPQTPPPSPDPHDTAATAALPPQEERTWGMLAHLAALLGGLLSSWLGGLGVFIGPLVVWLVKKDTMPFVNDQGREALNFNITIAIGVLALIIITVITFGIGILLTVPLGIALGIYWLVFTIIAAIKANEGVAYRYPFTLRLIK</sequence>
<dbReference type="Proteomes" id="UP000321248">
    <property type="component" value="Unassembled WGS sequence"/>
</dbReference>
<keyword evidence="2 6" id="KW-0812">Transmembrane</keyword>
<feature type="transmembrane region" description="Helical" evidence="6">
    <location>
        <begin position="131"/>
        <end position="148"/>
    </location>
</feature>
<dbReference type="AlphaFoldDB" id="A0A5C8KSC4"/>
<organism evidence="7 8">
    <name type="scientific">Alkalisalibacterium limincola</name>
    <dbReference type="NCBI Taxonomy" id="2699169"/>
    <lineage>
        <taxon>Bacteria</taxon>
        <taxon>Pseudomonadati</taxon>
        <taxon>Pseudomonadota</taxon>
        <taxon>Gammaproteobacteria</taxon>
        <taxon>Lysobacterales</taxon>
        <taxon>Lysobacteraceae</taxon>
        <taxon>Alkalisalibacterium</taxon>
    </lineage>
</organism>
<evidence type="ECO:0000256" key="4">
    <source>
        <dbReference type="ARBA" id="ARBA00023136"/>
    </source>
</evidence>
<evidence type="ECO:0000313" key="8">
    <source>
        <dbReference type="Proteomes" id="UP000321248"/>
    </source>
</evidence>
<accession>A0A5C8KSC4</accession>
<feature type="transmembrane region" description="Helical" evidence="6">
    <location>
        <begin position="53"/>
        <end position="84"/>
    </location>
</feature>
<evidence type="ECO:0000256" key="5">
    <source>
        <dbReference type="SAM" id="MobiDB-lite"/>
    </source>
</evidence>
<dbReference type="RefSeq" id="WP_147891960.1">
    <property type="nucleotide sequence ID" value="NZ_VRTS01000006.1"/>
</dbReference>
<proteinExistence type="predicted"/>
<evidence type="ECO:0000256" key="3">
    <source>
        <dbReference type="ARBA" id="ARBA00022989"/>
    </source>
</evidence>
<dbReference type="InterPro" id="IPR019109">
    <property type="entry name" value="MamF_MmsF"/>
</dbReference>
<keyword evidence="8" id="KW-1185">Reference proteome</keyword>